<keyword evidence="2" id="KW-1185">Reference proteome</keyword>
<evidence type="ECO:0000313" key="2">
    <source>
        <dbReference type="Proteomes" id="UP000002495"/>
    </source>
</evidence>
<dbReference type="Pfam" id="PF11186">
    <property type="entry name" value="DUF2972"/>
    <property type="match status" value="1"/>
</dbReference>
<dbReference type="Proteomes" id="UP000002495">
    <property type="component" value="Chromosome"/>
</dbReference>
<dbReference type="EMBL" id="AE017125">
    <property type="protein sequence ID" value="AAP76664.1"/>
    <property type="molecule type" value="Genomic_DNA"/>
</dbReference>
<gene>
    <name evidence="1" type="ordered locus">HH_0067</name>
</gene>
<name>Q7VK25_HELHP</name>
<dbReference type="AlphaFoldDB" id="Q7VK25"/>
<dbReference type="HOGENOM" id="CLU_1499302_0_0_7"/>
<evidence type="ECO:0000313" key="1">
    <source>
        <dbReference type="EMBL" id="AAP76664.1"/>
    </source>
</evidence>
<accession>Q7VK25</accession>
<reference evidence="1 2" key="1">
    <citation type="journal article" date="2003" name="Proc. Natl. Acad. Sci. U.S.A.">
        <title>The complete genome sequence of the carcinogenic bacterium Helicobacter hepaticus.</title>
        <authorList>
            <person name="Suerbaum S."/>
            <person name="Josenhans C."/>
            <person name="Sterzenbach T."/>
            <person name="Drescher B."/>
            <person name="Brandt P."/>
            <person name="Bell M."/>
            <person name="Droege M."/>
            <person name="Fartmann B."/>
            <person name="Fischer H.-P."/>
            <person name="Ge Z."/>
            <person name="Hoerster A."/>
            <person name="Holland R."/>
            <person name="Klein K."/>
            <person name="Koenig J."/>
            <person name="Macko L."/>
            <person name="Mendz G.L."/>
            <person name="Nyakatura G."/>
            <person name="Schauer D.B."/>
            <person name="Shen Z."/>
            <person name="Weber J."/>
            <person name="Frosch M."/>
            <person name="Fox J.G."/>
        </authorList>
    </citation>
    <scope>NUCLEOTIDE SEQUENCE [LARGE SCALE GENOMIC DNA]</scope>
    <source>
        <strain evidence="2">ATCC 51449 / 3B1</strain>
    </source>
</reference>
<proteinExistence type="predicted"/>
<evidence type="ECO:0008006" key="3">
    <source>
        <dbReference type="Google" id="ProtNLM"/>
    </source>
</evidence>
<protein>
    <recommendedName>
        <fullName evidence="3">DUF2972 domain-containing protein</fullName>
    </recommendedName>
</protein>
<organism evidence="1 2">
    <name type="scientific">Helicobacter hepaticus (strain ATCC 51449 / 3B1)</name>
    <dbReference type="NCBI Taxonomy" id="235279"/>
    <lineage>
        <taxon>Bacteria</taxon>
        <taxon>Pseudomonadati</taxon>
        <taxon>Campylobacterota</taxon>
        <taxon>Epsilonproteobacteria</taxon>
        <taxon>Campylobacterales</taxon>
        <taxon>Helicobacteraceae</taxon>
        <taxon>Helicobacter</taxon>
    </lineage>
</organism>
<dbReference type="KEGG" id="hhe:HH_0067"/>
<dbReference type="InterPro" id="IPR021353">
    <property type="entry name" value="DUF2972"/>
</dbReference>
<sequence length="202" mass="23689">MLTSLPHITQKHYVDMSEITKDKAFETMRDLSHIFGFEKPKEADRHLFEEQAYAHLYFLFPLHLCLPIQDCTITLTLTKWAKDIDITNKIMPLSYQNNPDLENCKVYVKTYKEEQIIQTHFAQIQSELIATLETLLAIVKCKKSAALSEKDVLAYFATHPQVAREFKAICDKDLQDLKRERADIIESWQHYQAFETLCEKLF</sequence>